<organism evidence="2 3">
    <name type="scientific">Cryptococcus depauperatus CBS 7841</name>
    <dbReference type="NCBI Taxonomy" id="1295531"/>
    <lineage>
        <taxon>Eukaryota</taxon>
        <taxon>Fungi</taxon>
        <taxon>Dikarya</taxon>
        <taxon>Basidiomycota</taxon>
        <taxon>Agaricomycotina</taxon>
        <taxon>Tremellomycetes</taxon>
        <taxon>Tremellales</taxon>
        <taxon>Cryptococcaceae</taxon>
        <taxon>Cryptococcus</taxon>
    </lineage>
</organism>
<name>A0AAJ8M2I7_9TREE</name>
<sequence length="407" mass="45635">MPTPLTRQTESFNSSTATIVPESRKRAGPARNTRSRTSYAKHQPCQEIVSAQSVPPDAHTLSLSQTSQSAHYDIRNVPARMLRPQDSLERRINSAIGVEGGDDGLIGLLTTQDVPHNPLSGWSFLKDSQPSDVEDIQNQALDAETFLKEMDVDKEGFAAFSPSLSSLSNMPTSPFDHGLAPSPQQVHDHRHQQAYENYRPDTAMSWHSGTEGSLDNSDLYSTTDIDTEEDEGFPRPVLGKSNDNDLGLGSMNIDHTDVPSSTLNSPLCEMTSHVSPQDLHGDSPLLKPVTFKHHLLIQNNVGHEQIKAGRHDIYRKGKTGVKIEELRAFGISQEEQKRKERLEHRRDINRRSAQKHRLRRKEEIESMQRQISSREARIRELERDLAVEKARNAQLRGLLNSKLGSMP</sequence>
<feature type="compositionally biased region" description="Polar residues" evidence="1">
    <location>
        <begin position="205"/>
        <end position="224"/>
    </location>
</feature>
<evidence type="ECO:0000313" key="3">
    <source>
        <dbReference type="Proteomes" id="UP000094043"/>
    </source>
</evidence>
<evidence type="ECO:0000313" key="2">
    <source>
        <dbReference type="EMBL" id="WVN89203.1"/>
    </source>
</evidence>
<dbReference type="Proteomes" id="UP000094043">
    <property type="component" value="Chromosome 5"/>
</dbReference>
<evidence type="ECO:0000256" key="1">
    <source>
        <dbReference type="SAM" id="MobiDB-lite"/>
    </source>
</evidence>
<feature type="compositionally biased region" description="Basic and acidic residues" evidence="1">
    <location>
        <begin position="337"/>
        <end position="350"/>
    </location>
</feature>
<feature type="compositionally biased region" description="Polar residues" evidence="1">
    <location>
        <begin position="1"/>
        <end position="18"/>
    </location>
</feature>
<evidence type="ECO:0008006" key="4">
    <source>
        <dbReference type="Google" id="ProtNLM"/>
    </source>
</evidence>
<reference evidence="2" key="2">
    <citation type="journal article" date="2022" name="Elife">
        <title>Obligate sexual reproduction of a homothallic fungus closely related to the Cryptococcus pathogenic species complex.</title>
        <authorList>
            <person name="Passer A.R."/>
            <person name="Clancey S.A."/>
            <person name="Shea T."/>
            <person name="David-Palma M."/>
            <person name="Averette A.F."/>
            <person name="Boekhout T."/>
            <person name="Porcel B.M."/>
            <person name="Nowrousian M."/>
            <person name="Cuomo C.A."/>
            <person name="Sun S."/>
            <person name="Heitman J."/>
            <person name="Coelho M.A."/>
        </authorList>
    </citation>
    <scope>NUCLEOTIDE SEQUENCE</scope>
    <source>
        <strain evidence="2">CBS 7841</strain>
    </source>
</reference>
<proteinExistence type="predicted"/>
<accession>A0AAJ8M2I7</accession>
<feature type="region of interest" description="Disordered" evidence="1">
    <location>
        <begin position="337"/>
        <end position="367"/>
    </location>
</feature>
<dbReference type="KEGG" id="cdep:91088630"/>
<dbReference type="GeneID" id="91088630"/>
<reference evidence="2" key="1">
    <citation type="submission" date="2016-06" db="EMBL/GenBank/DDBJ databases">
        <authorList>
            <person name="Cuomo C."/>
            <person name="Litvintseva A."/>
            <person name="Heitman J."/>
            <person name="Chen Y."/>
            <person name="Sun S."/>
            <person name="Springer D."/>
            <person name="Dromer F."/>
            <person name="Young S."/>
            <person name="Zeng Q."/>
            <person name="Chapman S."/>
            <person name="Gujja S."/>
            <person name="Saif S."/>
            <person name="Birren B."/>
        </authorList>
    </citation>
    <scope>NUCLEOTIDE SEQUENCE</scope>
    <source>
        <strain evidence="2">CBS 7841</strain>
    </source>
</reference>
<dbReference type="EMBL" id="CP143788">
    <property type="protein sequence ID" value="WVN89203.1"/>
    <property type="molecule type" value="Genomic_DNA"/>
</dbReference>
<feature type="region of interest" description="Disordered" evidence="1">
    <location>
        <begin position="1"/>
        <end position="42"/>
    </location>
</feature>
<reference evidence="2" key="3">
    <citation type="submission" date="2024-01" db="EMBL/GenBank/DDBJ databases">
        <authorList>
            <person name="Coelho M.A."/>
            <person name="David-Palma M."/>
            <person name="Shea T."/>
            <person name="Sun S."/>
            <person name="Cuomo C.A."/>
            <person name="Heitman J."/>
        </authorList>
    </citation>
    <scope>NUCLEOTIDE SEQUENCE</scope>
    <source>
        <strain evidence="2">CBS 7841</strain>
    </source>
</reference>
<dbReference type="CDD" id="cd14686">
    <property type="entry name" value="bZIP"/>
    <property type="match status" value="1"/>
</dbReference>
<dbReference type="AlphaFoldDB" id="A0AAJ8M2I7"/>
<gene>
    <name evidence="2" type="ORF">L203_104420</name>
</gene>
<dbReference type="RefSeq" id="XP_066069903.1">
    <property type="nucleotide sequence ID" value="XM_066213806.1"/>
</dbReference>
<keyword evidence="3" id="KW-1185">Reference proteome</keyword>
<feature type="region of interest" description="Disordered" evidence="1">
    <location>
        <begin position="169"/>
        <end position="244"/>
    </location>
</feature>
<protein>
    <recommendedName>
        <fullName evidence="4">BZIP domain-containing protein</fullName>
    </recommendedName>
</protein>